<protein>
    <recommendedName>
        <fullName evidence="3">AMP-dependent synthetase/ligase domain-containing protein</fullName>
    </recommendedName>
</protein>
<evidence type="ECO:0000256" key="1">
    <source>
        <dbReference type="ARBA" id="ARBA00006432"/>
    </source>
</evidence>
<comment type="similarity">
    <text evidence="1">Belongs to the ATP-dependent AMP-binding enzyme family.</text>
</comment>
<comment type="caution">
    <text evidence="4">The sequence shown here is derived from an EMBL/GenBank/DDBJ whole genome shotgun (WGS) entry which is preliminary data.</text>
</comment>
<evidence type="ECO:0000259" key="3">
    <source>
        <dbReference type="Pfam" id="PF00501"/>
    </source>
</evidence>
<dbReference type="InterPro" id="IPR045851">
    <property type="entry name" value="AMP-bd_C_sf"/>
</dbReference>
<evidence type="ECO:0000256" key="2">
    <source>
        <dbReference type="ARBA" id="ARBA00022598"/>
    </source>
</evidence>
<dbReference type="InterPro" id="IPR040097">
    <property type="entry name" value="FAAL/FAAC"/>
</dbReference>
<accession>A0ABP7UWV9</accession>
<dbReference type="Pfam" id="PF00501">
    <property type="entry name" value="AMP-binding"/>
    <property type="match status" value="1"/>
</dbReference>
<dbReference type="SUPFAM" id="SSF56801">
    <property type="entry name" value="Acetyl-CoA synthetase-like"/>
    <property type="match status" value="1"/>
</dbReference>
<dbReference type="InterPro" id="IPR042099">
    <property type="entry name" value="ANL_N_sf"/>
</dbReference>
<organism evidence="4 5">
    <name type="scientific">Actinomadura miaoliensis</name>
    <dbReference type="NCBI Taxonomy" id="430685"/>
    <lineage>
        <taxon>Bacteria</taxon>
        <taxon>Bacillati</taxon>
        <taxon>Actinomycetota</taxon>
        <taxon>Actinomycetes</taxon>
        <taxon>Streptosporangiales</taxon>
        <taxon>Thermomonosporaceae</taxon>
        <taxon>Actinomadura</taxon>
    </lineage>
</organism>
<dbReference type="Gene3D" id="3.30.300.30">
    <property type="match status" value="1"/>
</dbReference>
<dbReference type="Gene3D" id="3.40.50.12780">
    <property type="entry name" value="N-terminal domain of ligase-like"/>
    <property type="match status" value="1"/>
</dbReference>
<proteinExistence type="inferred from homology"/>
<dbReference type="Proteomes" id="UP001500683">
    <property type="component" value="Unassembled WGS sequence"/>
</dbReference>
<dbReference type="PROSITE" id="PS00455">
    <property type="entry name" value="AMP_BINDING"/>
    <property type="match status" value="1"/>
</dbReference>
<evidence type="ECO:0000313" key="5">
    <source>
        <dbReference type="Proteomes" id="UP001500683"/>
    </source>
</evidence>
<dbReference type="PANTHER" id="PTHR22754">
    <property type="entry name" value="DISCO-INTERACTING PROTEIN 2 DIP2 -RELATED"/>
    <property type="match status" value="1"/>
</dbReference>
<dbReference type="PANTHER" id="PTHR22754:SF32">
    <property type="entry name" value="DISCO-INTERACTING PROTEIN 2"/>
    <property type="match status" value="1"/>
</dbReference>
<gene>
    <name evidence="4" type="ORF">GCM10022214_02190</name>
</gene>
<dbReference type="InterPro" id="IPR020845">
    <property type="entry name" value="AMP-binding_CS"/>
</dbReference>
<evidence type="ECO:0000313" key="4">
    <source>
        <dbReference type="EMBL" id="GAA4054759.1"/>
    </source>
</evidence>
<feature type="domain" description="AMP-dependent synthetase/ligase" evidence="3">
    <location>
        <begin position="5"/>
        <end position="390"/>
    </location>
</feature>
<dbReference type="InterPro" id="IPR000873">
    <property type="entry name" value="AMP-dep_synth/lig_dom"/>
</dbReference>
<name>A0ABP7UWV9_9ACTN</name>
<sequence length="540" mass="58029">MLDRDDRAVTFIGGGKTQITFKELSALTDDLAARWGGLGLRQGDRVVLILTDEQEFVLSLLAAMRAGIIAVPIYPPFVLSQRDAYLEGIRRICRVSMAACCVVSAAVHEALRRMELPCPVETYEALTAASPGGIGIPRPADPALIQFTSGSTGDPKGVVVSNRSLVRHTGRLARTLRVDGAADRALSWLPLYHDMGLIGKLLVAVVTQTSTWYMSPLRFARDPIGFLRMMTEIGGTISFAPNFAYGLLARCATDGAPAGLDLSAWRVAGCGAEPIDADTLRRFAAAYAPVGFRPKALLPCYGLAEATLAVCVSPAGRGMTDLTVDGDRLVADRMAVPVPTDAPGAKRLVSSGRPMPGTQVRIVDSDGRDVPDGTEGEIIVNSDHLASGYFADEESTAQTWRNGWLWTGDTGFLHEGELYVTGRSKDLIIVNGRNYQPHDIERAAEQVDGVRPSNVVALAGPHGDTEAVRLVFEAQTYPPKPELAADVAQVVRRQFAVPIRDITVVRKGALPKTSSGKIRRRHTALLLNEGRLSVVAVTRS</sequence>
<keyword evidence="2" id="KW-0436">Ligase</keyword>
<keyword evidence="5" id="KW-1185">Reference proteome</keyword>
<dbReference type="CDD" id="cd05931">
    <property type="entry name" value="FAAL"/>
    <property type="match status" value="1"/>
</dbReference>
<reference evidence="5" key="1">
    <citation type="journal article" date="2019" name="Int. J. Syst. Evol. Microbiol.">
        <title>The Global Catalogue of Microorganisms (GCM) 10K type strain sequencing project: providing services to taxonomists for standard genome sequencing and annotation.</title>
        <authorList>
            <consortium name="The Broad Institute Genomics Platform"/>
            <consortium name="The Broad Institute Genome Sequencing Center for Infectious Disease"/>
            <person name="Wu L."/>
            <person name="Ma J."/>
        </authorList>
    </citation>
    <scope>NUCLEOTIDE SEQUENCE [LARGE SCALE GENOMIC DNA]</scope>
    <source>
        <strain evidence="5">JCM 16702</strain>
    </source>
</reference>
<dbReference type="EMBL" id="BAAAZG010000001">
    <property type="protein sequence ID" value="GAA4054759.1"/>
    <property type="molecule type" value="Genomic_DNA"/>
</dbReference>